<dbReference type="SUPFAM" id="SSF53850">
    <property type="entry name" value="Periplasmic binding protein-like II"/>
    <property type="match status" value="1"/>
</dbReference>
<evidence type="ECO:0000313" key="3">
    <source>
        <dbReference type="Proteomes" id="UP000321400"/>
    </source>
</evidence>
<dbReference type="Proteomes" id="UP000321400">
    <property type="component" value="Unassembled WGS sequence"/>
</dbReference>
<gene>
    <name evidence="2" type="primary">cebE_1</name>
    <name evidence="2" type="ORF">HAL01_06660</name>
</gene>
<dbReference type="EMBL" id="BJYE01000006">
    <property type="protein sequence ID" value="GEN56202.1"/>
    <property type="molecule type" value="Genomic_DNA"/>
</dbReference>
<name>A0A511WZS9_9BACI</name>
<dbReference type="AlphaFoldDB" id="A0A511WZS9"/>
<dbReference type="InterPro" id="IPR050490">
    <property type="entry name" value="Bact_solute-bd_prot1"/>
</dbReference>
<dbReference type="PANTHER" id="PTHR43649">
    <property type="entry name" value="ARABINOSE-BINDING PROTEIN-RELATED"/>
    <property type="match status" value="1"/>
</dbReference>
<protein>
    <submittedName>
        <fullName evidence="2">Sugar ABC transporter substrate-binding protein</fullName>
    </submittedName>
</protein>
<dbReference type="RefSeq" id="WP_089800137.1">
    <property type="nucleotide sequence ID" value="NZ_BJYE01000006.1"/>
</dbReference>
<dbReference type="OrthoDB" id="9768630at2"/>
<keyword evidence="1" id="KW-0732">Signal</keyword>
<organism evidence="2 3">
    <name type="scientific">Halolactibacillus alkaliphilus</name>
    <dbReference type="NCBI Taxonomy" id="442899"/>
    <lineage>
        <taxon>Bacteria</taxon>
        <taxon>Bacillati</taxon>
        <taxon>Bacillota</taxon>
        <taxon>Bacilli</taxon>
        <taxon>Bacillales</taxon>
        <taxon>Bacillaceae</taxon>
        <taxon>Halolactibacillus</taxon>
    </lineage>
</organism>
<dbReference type="InterPro" id="IPR006059">
    <property type="entry name" value="SBP"/>
</dbReference>
<feature type="chain" id="PRO_5039016022" evidence="1">
    <location>
        <begin position="20"/>
        <end position="430"/>
    </location>
</feature>
<proteinExistence type="predicted"/>
<dbReference type="PROSITE" id="PS51257">
    <property type="entry name" value="PROKAR_LIPOPROTEIN"/>
    <property type="match status" value="1"/>
</dbReference>
<evidence type="ECO:0000313" key="2">
    <source>
        <dbReference type="EMBL" id="GEN56202.1"/>
    </source>
</evidence>
<dbReference type="Gene3D" id="3.40.190.10">
    <property type="entry name" value="Periplasmic binding protein-like II"/>
    <property type="match status" value="1"/>
</dbReference>
<accession>A0A511WZS9</accession>
<dbReference type="Pfam" id="PF13416">
    <property type="entry name" value="SBP_bac_8"/>
    <property type="match status" value="1"/>
</dbReference>
<reference evidence="2 3" key="1">
    <citation type="submission" date="2019-07" db="EMBL/GenBank/DDBJ databases">
        <title>Whole genome shotgun sequence of Halolactibacillus alkaliphilus NBRC 103919.</title>
        <authorList>
            <person name="Hosoyama A."/>
            <person name="Uohara A."/>
            <person name="Ohji S."/>
            <person name="Ichikawa N."/>
        </authorList>
    </citation>
    <scope>NUCLEOTIDE SEQUENCE [LARGE SCALE GENOMIC DNA]</scope>
    <source>
        <strain evidence="2 3">NBRC 103919</strain>
    </source>
</reference>
<feature type="signal peptide" evidence="1">
    <location>
        <begin position="1"/>
        <end position="19"/>
    </location>
</feature>
<evidence type="ECO:0000256" key="1">
    <source>
        <dbReference type="SAM" id="SignalP"/>
    </source>
</evidence>
<dbReference type="STRING" id="442899.SAMN05720591_104107"/>
<keyword evidence="3" id="KW-1185">Reference proteome</keyword>
<comment type="caution">
    <text evidence="2">The sequence shown here is derived from an EMBL/GenBank/DDBJ whole genome shotgun (WGS) entry which is preliminary data.</text>
</comment>
<sequence>MKKNLYLFITLVLTFFLTACNNGQESSGSSSVNQDDSPEKVELTFWAFGSTGYDELIEEYESMNEHVAITLQNAALADHHDSLFTTISAGSGAPDITMIELGFIEQYKEVPDRFYNLFDFGAKDIKDSFLDWKWDVGEIVDEDYLIGLPTDIGPTAMVYRTDVFEEAGLPSDPEQAAKLFETWEDFRKQAKIITESTGKPVTDSVTQLYNALRDQAPEQYFNTDNELIIESSPYIKEAYDYTVTLVADGVVGDIAAWTPEWGTAMDEGSFATLLAPSWMLGVVKGNAPDASGMWSIMTLPEGAGNWGGSYLAIPSQSEHPEEAYKFMEWLTSSENQLKSFESMGLFPSTPETYEQPGFLEYSDEYFGGINTAEIYAEAAEQVKSVYLGPNHSIANNEIIVALDNVLNEGGDPEKEWEDAIKRMKAQLDRQ</sequence>
<dbReference type="PANTHER" id="PTHR43649:SF32">
    <property type="entry name" value="SUGAR BINDING SECRETED PROTEIN"/>
    <property type="match status" value="1"/>
</dbReference>